<keyword evidence="7" id="KW-0408">Iron</keyword>
<sequence>MKQLPIYLDYVATTPVDPRVIEKMIYYLGPSGIYGNSGSTTHIYGKMALEGIEESRIKIANAINALPNEIIFTSGATESNNLAILGSVEFYKRKGNHIITLQTEHKSVLNSCKELERRGFKVTYIKPQNNGLLDLDIFKSSVTNKTILVSIMHVNNEIGVIQDIRSIGEFLYNKGIIFHVDATQSMGKLEINLNEIYLDLMSFSGHKIYGPKGIGVLYIRNYPKRIHLVPQTFGGKQENGLRSGTLATHQIVGIGEAFYLSEFLREEEQKYFLYLRKILWEKIKNLSGIQLNGNESNCVSNILNISFKNIDGDILLSVLNQLAVSKMSTCLSEIEESSYVLRALGIDDILASNSIRISFGRFTTEKDIKLVSNIIYDQINKLFNHV</sequence>
<keyword evidence="6" id="KW-0663">Pyridoxal phosphate</keyword>
<dbReference type="EC" id="2.8.1.7" evidence="3"/>
<evidence type="ECO:0000313" key="12">
    <source>
        <dbReference type="EMBL" id="WWR11624.1"/>
    </source>
</evidence>
<evidence type="ECO:0000313" key="13">
    <source>
        <dbReference type="Proteomes" id="UP001368618"/>
    </source>
</evidence>
<name>A0ABZ2GZ82_9GAMM</name>
<gene>
    <name evidence="12" type="ORF">RQL39_00415</name>
</gene>
<feature type="domain" description="Aminotransferase class V" evidence="11">
    <location>
        <begin position="6"/>
        <end position="370"/>
    </location>
</feature>
<evidence type="ECO:0000256" key="4">
    <source>
        <dbReference type="ARBA" id="ARBA00022679"/>
    </source>
</evidence>
<evidence type="ECO:0000256" key="8">
    <source>
        <dbReference type="ARBA" id="ARBA00023014"/>
    </source>
</evidence>
<proteinExistence type="inferred from homology"/>
<dbReference type="Pfam" id="PF00266">
    <property type="entry name" value="Aminotran_5"/>
    <property type="match status" value="1"/>
</dbReference>
<evidence type="ECO:0000256" key="5">
    <source>
        <dbReference type="ARBA" id="ARBA00022723"/>
    </source>
</evidence>
<dbReference type="Gene3D" id="3.90.1150.10">
    <property type="entry name" value="Aspartate Aminotransferase, domain 1"/>
    <property type="match status" value="1"/>
</dbReference>
<dbReference type="Proteomes" id="UP001368618">
    <property type="component" value="Chromosome"/>
</dbReference>
<dbReference type="GO" id="GO:0008483">
    <property type="term" value="F:transaminase activity"/>
    <property type="evidence" value="ECO:0007669"/>
    <property type="project" value="UniProtKB-KW"/>
</dbReference>
<evidence type="ECO:0000256" key="10">
    <source>
        <dbReference type="RuleBase" id="RU004504"/>
    </source>
</evidence>
<evidence type="ECO:0000256" key="7">
    <source>
        <dbReference type="ARBA" id="ARBA00023004"/>
    </source>
</evidence>
<dbReference type="EMBL" id="CP135137">
    <property type="protein sequence ID" value="WWR11624.1"/>
    <property type="molecule type" value="Genomic_DNA"/>
</dbReference>
<evidence type="ECO:0000256" key="3">
    <source>
        <dbReference type="ARBA" id="ARBA00012239"/>
    </source>
</evidence>
<organism evidence="12 13">
    <name type="scientific">Candidatus Legionella polyplacis</name>
    <dbReference type="NCBI Taxonomy" id="2005262"/>
    <lineage>
        <taxon>Bacteria</taxon>
        <taxon>Pseudomonadati</taxon>
        <taxon>Pseudomonadota</taxon>
        <taxon>Gammaproteobacteria</taxon>
        <taxon>Legionellales</taxon>
        <taxon>Legionellaceae</taxon>
        <taxon>Legionella</taxon>
    </lineage>
</organism>
<evidence type="ECO:0000256" key="2">
    <source>
        <dbReference type="ARBA" id="ARBA00006490"/>
    </source>
</evidence>
<keyword evidence="13" id="KW-1185">Reference proteome</keyword>
<dbReference type="InterPro" id="IPR015422">
    <property type="entry name" value="PyrdxlP-dep_Trfase_small"/>
</dbReference>
<keyword evidence="12" id="KW-0032">Aminotransferase</keyword>
<evidence type="ECO:0000259" key="11">
    <source>
        <dbReference type="Pfam" id="PF00266"/>
    </source>
</evidence>
<evidence type="ECO:0000256" key="1">
    <source>
        <dbReference type="ARBA" id="ARBA00001933"/>
    </source>
</evidence>
<dbReference type="Gene3D" id="3.40.640.10">
    <property type="entry name" value="Type I PLP-dependent aspartate aminotransferase-like (Major domain)"/>
    <property type="match status" value="1"/>
</dbReference>
<evidence type="ECO:0000256" key="9">
    <source>
        <dbReference type="ARBA" id="ARBA00050776"/>
    </source>
</evidence>
<keyword evidence="4" id="KW-0808">Transferase</keyword>
<dbReference type="SUPFAM" id="SSF53383">
    <property type="entry name" value="PLP-dependent transferases"/>
    <property type="match status" value="1"/>
</dbReference>
<dbReference type="InterPro" id="IPR000192">
    <property type="entry name" value="Aminotrans_V_dom"/>
</dbReference>
<dbReference type="InterPro" id="IPR020578">
    <property type="entry name" value="Aminotrans_V_PyrdxlP_BS"/>
</dbReference>
<comment type="catalytic activity">
    <reaction evidence="9">
        <text>(sulfur carrier)-H + L-cysteine = (sulfur carrier)-SH + L-alanine</text>
        <dbReference type="Rhea" id="RHEA:43892"/>
        <dbReference type="Rhea" id="RHEA-COMP:14737"/>
        <dbReference type="Rhea" id="RHEA-COMP:14739"/>
        <dbReference type="ChEBI" id="CHEBI:29917"/>
        <dbReference type="ChEBI" id="CHEBI:35235"/>
        <dbReference type="ChEBI" id="CHEBI:57972"/>
        <dbReference type="ChEBI" id="CHEBI:64428"/>
        <dbReference type="EC" id="2.8.1.7"/>
    </reaction>
</comment>
<protein>
    <recommendedName>
        <fullName evidence="3">cysteine desulfurase</fullName>
        <ecNumber evidence="3">2.8.1.7</ecNumber>
    </recommendedName>
</protein>
<keyword evidence="8" id="KW-0411">Iron-sulfur</keyword>
<comment type="similarity">
    <text evidence="2">Belongs to the class-V pyridoxal-phosphate-dependent aminotransferase family. NifS/IscS subfamily.</text>
</comment>
<dbReference type="InterPro" id="IPR015424">
    <property type="entry name" value="PyrdxlP-dep_Trfase"/>
</dbReference>
<dbReference type="InterPro" id="IPR015421">
    <property type="entry name" value="PyrdxlP-dep_Trfase_major"/>
</dbReference>
<dbReference type="PANTHER" id="PTHR11601">
    <property type="entry name" value="CYSTEINE DESULFURYLASE FAMILY MEMBER"/>
    <property type="match status" value="1"/>
</dbReference>
<evidence type="ECO:0000256" key="6">
    <source>
        <dbReference type="ARBA" id="ARBA00022898"/>
    </source>
</evidence>
<comment type="cofactor">
    <cofactor evidence="1 10">
        <name>pyridoxal 5'-phosphate</name>
        <dbReference type="ChEBI" id="CHEBI:597326"/>
    </cofactor>
</comment>
<dbReference type="PROSITE" id="PS00595">
    <property type="entry name" value="AA_TRANSFER_CLASS_5"/>
    <property type="match status" value="1"/>
</dbReference>
<dbReference type="PIRSF" id="PIRSF005572">
    <property type="entry name" value="NifS"/>
    <property type="match status" value="1"/>
</dbReference>
<dbReference type="RefSeq" id="WP_100114650.1">
    <property type="nucleotide sequence ID" value="NZ_CP021497.1"/>
</dbReference>
<keyword evidence="5" id="KW-0479">Metal-binding</keyword>
<dbReference type="PANTHER" id="PTHR11601:SF34">
    <property type="entry name" value="CYSTEINE DESULFURASE"/>
    <property type="match status" value="1"/>
</dbReference>
<dbReference type="InterPro" id="IPR016454">
    <property type="entry name" value="Cysteine_dSase"/>
</dbReference>
<accession>A0ABZ2GZ82</accession>
<reference evidence="12" key="1">
    <citation type="submission" date="2023-09" db="EMBL/GenBank/DDBJ databases">
        <title>Genomes of two closely related lineages of the louse Polyplax serrata with different host specificities.</title>
        <authorList>
            <person name="Martinu J."/>
            <person name="Tarabai H."/>
            <person name="Stefka J."/>
            <person name="Hypsa V."/>
        </authorList>
    </citation>
    <scope>NUCLEOTIDE SEQUENCE [LARGE SCALE GENOMIC DNA]</scope>
    <source>
        <strain evidence="12">98ZLc_SE</strain>
    </source>
</reference>